<proteinExistence type="predicted"/>
<dbReference type="GO" id="GO:0008168">
    <property type="term" value="F:methyltransferase activity"/>
    <property type="evidence" value="ECO:0007669"/>
    <property type="project" value="UniProtKB-KW"/>
</dbReference>
<gene>
    <name evidence="3" type="primary">mpaM</name>
    <name evidence="3" type="ORF">V8Z62_01980</name>
</gene>
<dbReference type="GO" id="GO:0032259">
    <property type="term" value="P:methylation"/>
    <property type="evidence" value="ECO:0007669"/>
    <property type="project" value="UniProtKB-KW"/>
</dbReference>
<keyword evidence="4" id="KW-1185">Reference proteome</keyword>
<feature type="domain" description="Methyltransferase" evidence="2">
    <location>
        <begin position="59"/>
        <end position="152"/>
    </location>
</feature>
<dbReference type="NCBIfam" id="NF041820">
    <property type="entry name" value="daptide_MTase"/>
    <property type="match status" value="1"/>
</dbReference>
<evidence type="ECO:0000313" key="4">
    <source>
        <dbReference type="Proteomes" id="UP001377573"/>
    </source>
</evidence>
<evidence type="ECO:0000259" key="2">
    <source>
        <dbReference type="Pfam" id="PF13649"/>
    </source>
</evidence>
<dbReference type="SUPFAM" id="SSF53335">
    <property type="entry name" value="S-adenosyl-L-methionine-dependent methyltransferases"/>
    <property type="match status" value="1"/>
</dbReference>
<evidence type="ECO:0000313" key="3">
    <source>
        <dbReference type="EMBL" id="WWS85011.1"/>
    </source>
</evidence>
<evidence type="ECO:0000256" key="1">
    <source>
        <dbReference type="ARBA" id="ARBA00022679"/>
    </source>
</evidence>
<sequence length="270" mass="28305">MTSLITETVAARLDLVGATARAQDLYAGAGTDFYDRLVGPDRAEIREVLGLAHTASGPVLDLAAGSGRLTIPLARSGHRVTAVDLSADMLARLRGAVPHGATVECVVADMRDLALGEHFGLVVLGATSITLLDGEDRARLYAGVRRHLASSGVFALTIADGASADALVLPTDREITVPGSAGDEPFLFAQQIEDDGAVRLVNWVRLADIAPRAEVPVLTSRLHVLNPRLLADELVEAGFAAPETSPVRTPVGVEILLLTTTRAEDGRGGR</sequence>
<dbReference type="Pfam" id="PF13649">
    <property type="entry name" value="Methyltransf_25"/>
    <property type="match status" value="1"/>
</dbReference>
<accession>A0ABZ2HUQ8</accession>
<dbReference type="PANTHER" id="PTHR43861">
    <property type="entry name" value="TRANS-ACONITATE 2-METHYLTRANSFERASE-RELATED"/>
    <property type="match status" value="1"/>
</dbReference>
<protein>
    <submittedName>
        <fullName evidence="3">Daptide-type RiPP biosynthesis methyltransferase</fullName>
    </submittedName>
</protein>
<dbReference type="InterPro" id="IPR049690">
    <property type="entry name" value="Daptide_MTase"/>
</dbReference>
<keyword evidence="3" id="KW-0489">Methyltransferase</keyword>
<organism evidence="3 4">
    <name type="scientific">Microbacterium paraoxydans</name>
    <dbReference type="NCBI Taxonomy" id="199592"/>
    <lineage>
        <taxon>Bacteria</taxon>
        <taxon>Bacillati</taxon>
        <taxon>Actinomycetota</taxon>
        <taxon>Actinomycetes</taxon>
        <taxon>Micrococcales</taxon>
        <taxon>Microbacteriaceae</taxon>
        <taxon>Microbacterium</taxon>
    </lineage>
</organism>
<dbReference type="InterPro" id="IPR041698">
    <property type="entry name" value="Methyltransf_25"/>
</dbReference>
<dbReference type="RefSeq" id="WP_172400108.1">
    <property type="nucleotide sequence ID" value="NZ_CP146240.1"/>
</dbReference>
<name>A0ABZ2HUQ8_9MICO</name>
<dbReference type="Proteomes" id="UP001377573">
    <property type="component" value="Chromosome"/>
</dbReference>
<dbReference type="EMBL" id="CP146240">
    <property type="protein sequence ID" value="WWS85011.1"/>
    <property type="molecule type" value="Genomic_DNA"/>
</dbReference>
<dbReference type="CDD" id="cd02440">
    <property type="entry name" value="AdoMet_MTases"/>
    <property type="match status" value="1"/>
</dbReference>
<keyword evidence="1" id="KW-0808">Transferase</keyword>
<reference evidence="3 4" key="1">
    <citation type="submission" date="2024-02" db="EMBL/GenBank/DDBJ databases">
        <authorList>
            <person name="Alasadi S."/>
            <person name="Hussein S.A."/>
        </authorList>
    </citation>
    <scope>NUCLEOTIDE SEQUENCE [LARGE SCALE GENOMIC DNA]</scope>
    <source>
        <strain evidence="3 4">GJ_SRA_44_2022</strain>
    </source>
</reference>
<dbReference type="InterPro" id="IPR029063">
    <property type="entry name" value="SAM-dependent_MTases_sf"/>
</dbReference>
<dbReference type="Gene3D" id="3.40.50.150">
    <property type="entry name" value="Vaccinia Virus protein VP39"/>
    <property type="match status" value="1"/>
</dbReference>